<feature type="signal peptide" evidence="1">
    <location>
        <begin position="1"/>
        <end position="21"/>
    </location>
</feature>
<dbReference type="Proteomes" id="UP000708208">
    <property type="component" value="Unassembled WGS sequence"/>
</dbReference>
<dbReference type="CDD" id="cd08023">
    <property type="entry name" value="GH16_laminarinase_like"/>
    <property type="match status" value="1"/>
</dbReference>
<name>A0A8J2P7X3_9HEXA</name>
<dbReference type="GO" id="GO:0005975">
    <property type="term" value="P:carbohydrate metabolic process"/>
    <property type="evidence" value="ECO:0007669"/>
    <property type="project" value="InterPro"/>
</dbReference>
<keyword evidence="4" id="KW-1185">Reference proteome</keyword>
<feature type="chain" id="PRO_5035295378" description="GH16 domain-containing protein" evidence="1">
    <location>
        <begin position="22"/>
        <end position="284"/>
    </location>
</feature>
<gene>
    <name evidence="3" type="ORF">AFUS01_LOCUS22908</name>
</gene>
<comment type="caution">
    <text evidence="3">The sequence shown here is derived from an EMBL/GenBank/DDBJ whole genome shotgun (WGS) entry which is preliminary data.</text>
</comment>
<evidence type="ECO:0000256" key="1">
    <source>
        <dbReference type="SAM" id="SignalP"/>
    </source>
</evidence>
<dbReference type="Pfam" id="PF00722">
    <property type="entry name" value="Glyco_hydro_16"/>
    <property type="match status" value="1"/>
</dbReference>
<dbReference type="PROSITE" id="PS51762">
    <property type="entry name" value="GH16_2"/>
    <property type="match status" value="1"/>
</dbReference>
<dbReference type="OrthoDB" id="4781at2759"/>
<protein>
    <recommendedName>
        <fullName evidence="2">GH16 domain-containing protein</fullName>
    </recommendedName>
</protein>
<dbReference type="GO" id="GO:0004553">
    <property type="term" value="F:hydrolase activity, hydrolyzing O-glycosyl compounds"/>
    <property type="evidence" value="ECO:0007669"/>
    <property type="project" value="InterPro"/>
</dbReference>
<organism evidence="3 4">
    <name type="scientific">Allacma fusca</name>
    <dbReference type="NCBI Taxonomy" id="39272"/>
    <lineage>
        <taxon>Eukaryota</taxon>
        <taxon>Metazoa</taxon>
        <taxon>Ecdysozoa</taxon>
        <taxon>Arthropoda</taxon>
        <taxon>Hexapoda</taxon>
        <taxon>Collembola</taxon>
        <taxon>Symphypleona</taxon>
        <taxon>Sminthuridae</taxon>
        <taxon>Allacma</taxon>
    </lineage>
</organism>
<dbReference type="EMBL" id="CAJVCH010270871">
    <property type="protein sequence ID" value="CAG7734524.1"/>
    <property type="molecule type" value="Genomic_DNA"/>
</dbReference>
<keyword evidence="1" id="KW-0732">Signal</keyword>
<dbReference type="PANTHER" id="PTHR10963">
    <property type="entry name" value="GLYCOSYL HYDROLASE-RELATED"/>
    <property type="match status" value="1"/>
</dbReference>
<evidence type="ECO:0000313" key="4">
    <source>
        <dbReference type="Proteomes" id="UP000708208"/>
    </source>
</evidence>
<dbReference type="AlphaFoldDB" id="A0A8J2P7X3"/>
<accession>A0A8J2P7X3</accession>
<sequence length="284" mass="32853">MGSSWASLLFLIIFTNSVVWAWEGRLSLQDNFDKNYLRREIWEYKDHCDGKGTEKQVLECAQRGGNMEIKNGTLIITARPGGMNEPLFTTGAIRTYGTSGFSYGTFVIRAQLPKGKHLLPSIWLVPVNQHNDVCRYEEIDILESRGQRPSTLIYSAMYGRSYTKSSVRKYEKVFRGIDFSEGFHEFALRWTPTRLQWFMDGRKVYEMTTHFKSDWEHSVESYQPCSLTRNSVQPMFGQESHLVISLGVGGVSFPPEQYGVLRRDEALKWPKPTLEIDYVRVYQD</sequence>
<dbReference type="InterPro" id="IPR050546">
    <property type="entry name" value="Glycosyl_Hydrlase_16"/>
</dbReference>
<dbReference type="InterPro" id="IPR000757">
    <property type="entry name" value="Beta-glucanase-like"/>
</dbReference>
<proteinExistence type="predicted"/>
<evidence type="ECO:0000313" key="3">
    <source>
        <dbReference type="EMBL" id="CAG7734524.1"/>
    </source>
</evidence>
<evidence type="ECO:0000259" key="2">
    <source>
        <dbReference type="PROSITE" id="PS51762"/>
    </source>
</evidence>
<dbReference type="PANTHER" id="PTHR10963:SF60">
    <property type="entry name" value="GRAM-NEGATIVE BACTERIA-BINDING PROTEIN 1-RELATED"/>
    <property type="match status" value="1"/>
</dbReference>
<feature type="domain" description="GH16" evidence="2">
    <location>
        <begin position="18"/>
        <end position="284"/>
    </location>
</feature>
<reference evidence="3" key="1">
    <citation type="submission" date="2021-06" db="EMBL/GenBank/DDBJ databases">
        <authorList>
            <person name="Hodson N. C."/>
            <person name="Mongue J. A."/>
            <person name="Jaron S. K."/>
        </authorList>
    </citation>
    <scope>NUCLEOTIDE SEQUENCE</scope>
</reference>